<accession>A0A1S2Q052</accession>
<proteinExistence type="predicted"/>
<dbReference type="STRING" id="1428652.BIV24_05155"/>
<dbReference type="AlphaFoldDB" id="A0A1S2Q052"/>
<keyword evidence="2" id="KW-1133">Transmembrane helix</keyword>
<reference evidence="3 4" key="1">
    <citation type="submission" date="2016-10" db="EMBL/GenBank/DDBJ databases">
        <title>Genome sequence of Streptomyces sp. MUSC 93.</title>
        <authorList>
            <person name="Lee L.-H."/>
            <person name="Ser H.-L."/>
            <person name="Law J.W.-F."/>
        </authorList>
    </citation>
    <scope>NUCLEOTIDE SEQUENCE [LARGE SCALE GENOMIC DNA]</scope>
    <source>
        <strain evidence="3 4">MUSC 93</strain>
    </source>
</reference>
<feature type="compositionally biased region" description="Polar residues" evidence="1">
    <location>
        <begin position="75"/>
        <end position="84"/>
    </location>
</feature>
<name>A0A1S2Q052_9ACTN</name>
<comment type="caution">
    <text evidence="3">The sequence shown here is derived from an EMBL/GenBank/DDBJ whole genome shotgun (WGS) entry which is preliminary data.</text>
</comment>
<evidence type="ECO:0000313" key="4">
    <source>
        <dbReference type="Proteomes" id="UP000179935"/>
    </source>
</evidence>
<gene>
    <name evidence="3" type="ORF">BIV24_05155</name>
</gene>
<organism evidence="3 4">
    <name type="scientific">Streptomyces colonosanans</name>
    <dbReference type="NCBI Taxonomy" id="1428652"/>
    <lineage>
        <taxon>Bacteria</taxon>
        <taxon>Bacillati</taxon>
        <taxon>Actinomycetota</taxon>
        <taxon>Actinomycetes</taxon>
        <taxon>Kitasatosporales</taxon>
        <taxon>Streptomycetaceae</taxon>
        <taxon>Streptomyces</taxon>
    </lineage>
</organism>
<evidence type="ECO:0000256" key="2">
    <source>
        <dbReference type="SAM" id="Phobius"/>
    </source>
</evidence>
<dbReference type="EMBL" id="MLYP01000010">
    <property type="protein sequence ID" value="OIJ99162.1"/>
    <property type="molecule type" value="Genomic_DNA"/>
</dbReference>
<feature type="region of interest" description="Disordered" evidence="1">
    <location>
        <begin position="72"/>
        <end position="120"/>
    </location>
</feature>
<sequence>MSYGQGEPPWDPWKPGSQQSPSGSSGTPDWAALAEASEARTKRRRLLLVLGCALTTIAVGAAVAVAIVSADGSSHASDNPSHSLPGTADIPSESANTAPTFAPTSAPPPLDPMDFISSSKKDTAPIGPDTLFPDTRLTVGANVYKKGPTASATNCASATQGTLPAVLTKNGCTRVIRATYTRDGVAVTVGVALFDTTAQATKAKQGADSKSNVVSLSGGGVPAFCRTKICRNTANSVGRYAYFTLAGFTDGKNVTTKDAKVFTAGDDLAEYAFRQIRHRGEAQASAAADR</sequence>
<keyword evidence="2" id="KW-0472">Membrane</keyword>
<evidence type="ECO:0000313" key="3">
    <source>
        <dbReference type="EMBL" id="OIJ99162.1"/>
    </source>
</evidence>
<dbReference type="OrthoDB" id="3874183at2"/>
<feature type="region of interest" description="Disordered" evidence="1">
    <location>
        <begin position="1"/>
        <end position="30"/>
    </location>
</feature>
<dbReference type="Proteomes" id="UP000179935">
    <property type="component" value="Unassembled WGS sequence"/>
</dbReference>
<evidence type="ECO:0000256" key="1">
    <source>
        <dbReference type="SAM" id="MobiDB-lite"/>
    </source>
</evidence>
<dbReference type="RefSeq" id="WP_071364945.1">
    <property type="nucleotide sequence ID" value="NZ_MLYP01000010.1"/>
</dbReference>
<protein>
    <submittedName>
        <fullName evidence="3">Uncharacterized protein</fullName>
    </submittedName>
</protein>
<keyword evidence="2" id="KW-0812">Transmembrane</keyword>
<feature type="compositionally biased region" description="Low complexity" evidence="1">
    <location>
        <begin position="15"/>
        <end position="26"/>
    </location>
</feature>
<keyword evidence="4" id="KW-1185">Reference proteome</keyword>
<feature type="transmembrane region" description="Helical" evidence="2">
    <location>
        <begin position="46"/>
        <end position="68"/>
    </location>
</feature>